<dbReference type="EC" id="3.5.4.33" evidence="6"/>
<evidence type="ECO:0000256" key="2">
    <source>
        <dbReference type="ARBA" id="ARBA00022723"/>
    </source>
</evidence>
<keyword evidence="1 6" id="KW-0819">tRNA processing</keyword>
<evidence type="ECO:0000256" key="3">
    <source>
        <dbReference type="ARBA" id="ARBA00022801"/>
    </source>
</evidence>
<dbReference type="GO" id="GO:0052717">
    <property type="term" value="F:tRNA-specific adenosine-34 deaminase activity"/>
    <property type="evidence" value="ECO:0007669"/>
    <property type="project" value="UniProtKB-UniRule"/>
</dbReference>
<evidence type="ECO:0000256" key="5">
    <source>
        <dbReference type="ARBA" id="ARBA00048045"/>
    </source>
</evidence>
<evidence type="ECO:0000313" key="9">
    <source>
        <dbReference type="Proteomes" id="UP000488506"/>
    </source>
</evidence>
<comment type="cofactor">
    <cofactor evidence="6">
        <name>Zn(2+)</name>
        <dbReference type="ChEBI" id="CHEBI:29105"/>
    </cofactor>
    <text evidence="6">Binds 1 zinc ion per subunit.</text>
</comment>
<dbReference type="InterPro" id="IPR028883">
    <property type="entry name" value="tRNA_aden_deaminase"/>
</dbReference>
<dbReference type="InterPro" id="IPR002125">
    <property type="entry name" value="CMP_dCMP_dom"/>
</dbReference>
<feature type="binding site" evidence="6">
    <location>
        <position position="81"/>
    </location>
    <ligand>
        <name>Zn(2+)</name>
        <dbReference type="ChEBI" id="CHEBI:29105"/>
        <note>catalytic</note>
    </ligand>
</feature>
<comment type="catalytic activity">
    <reaction evidence="5 6">
        <text>adenosine(34) in tRNA + H2O + H(+) = inosine(34) in tRNA + NH4(+)</text>
        <dbReference type="Rhea" id="RHEA:43168"/>
        <dbReference type="Rhea" id="RHEA-COMP:10373"/>
        <dbReference type="Rhea" id="RHEA-COMP:10374"/>
        <dbReference type="ChEBI" id="CHEBI:15377"/>
        <dbReference type="ChEBI" id="CHEBI:15378"/>
        <dbReference type="ChEBI" id="CHEBI:28938"/>
        <dbReference type="ChEBI" id="CHEBI:74411"/>
        <dbReference type="ChEBI" id="CHEBI:82852"/>
        <dbReference type="EC" id="3.5.4.33"/>
    </reaction>
</comment>
<feature type="binding site" evidence="6">
    <location>
        <position position="84"/>
    </location>
    <ligand>
        <name>Zn(2+)</name>
        <dbReference type="ChEBI" id="CHEBI:29105"/>
        <note>catalytic</note>
    </ligand>
</feature>
<dbReference type="SUPFAM" id="SSF53927">
    <property type="entry name" value="Cytidine deaminase-like"/>
    <property type="match status" value="1"/>
</dbReference>
<dbReference type="GO" id="GO:0008270">
    <property type="term" value="F:zinc ion binding"/>
    <property type="evidence" value="ECO:0007669"/>
    <property type="project" value="UniProtKB-UniRule"/>
</dbReference>
<proteinExistence type="inferred from homology"/>
<comment type="similarity">
    <text evidence="6">Belongs to the cytidine and deoxycytidylate deaminase family.</text>
</comment>
<evidence type="ECO:0000259" key="7">
    <source>
        <dbReference type="PROSITE" id="PS51747"/>
    </source>
</evidence>
<feature type="domain" description="CMP/dCMP-type deaminase" evidence="7">
    <location>
        <begin position="1"/>
        <end position="110"/>
    </location>
</feature>
<name>A0A833L0X3_UNCSA</name>
<dbReference type="Gene3D" id="3.40.140.10">
    <property type="entry name" value="Cytidine Deaminase, domain 2"/>
    <property type="match status" value="1"/>
</dbReference>
<accession>A0A833L0X3</accession>
<feature type="active site" description="Proton donor" evidence="6">
    <location>
        <position position="53"/>
    </location>
</feature>
<dbReference type="PROSITE" id="PS51747">
    <property type="entry name" value="CYT_DCMP_DEAMINASES_2"/>
    <property type="match status" value="1"/>
</dbReference>
<reference evidence="8 9" key="1">
    <citation type="submission" date="2019-12" db="EMBL/GenBank/DDBJ databases">
        <authorList>
            <person name="Wolfe R."/>
            <person name="Danczak R."/>
            <person name="Wilkins M."/>
        </authorList>
    </citation>
    <scope>NUCLEOTIDE SEQUENCE [LARGE SCALE GENOMIC DNA]</scope>
    <source>
        <strain evidence="8">X2_MaxBin.013</strain>
    </source>
</reference>
<evidence type="ECO:0000313" key="8">
    <source>
        <dbReference type="EMBL" id="KAF0134108.1"/>
    </source>
</evidence>
<keyword evidence="4 6" id="KW-0862">Zinc</keyword>
<dbReference type="GO" id="GO:0002100">
    <property type="term" value="P:tRNA wobble adenosine to inosine editing"/>
    <property type="evidence" value="ECO:0007669"/>
    <property type="project" value="UniProtKB-UniRule"/>
</dbReference>
<dbReference type="EMBL" id="WPAF01000012">
    <property type="protein sequence ID" value="KAF0134108.1"/>
    <property type="molecule type" value="Genomic_DNA"/>
</dbReference>
<comment type="function">
    <text evidence="6">Catalyzes the deamination of adenosine to inosine at the wobble position 34 of tRNA(Arg2).</text>
</comment>
<dbReference type="Pfam" id="PF14437">
    <property type="entry name" value="MafB19-deam"/>
    <property type="match status" value="1"/>
</dbReference>
<dbReference type="Proteomes" id="UP000488506">
    <property type="component" value="Unassembled WGS sequence"/>
</dbReference>
<comment type="subunit">
    <text evidence="6">Homodimer.</text>
</comment>
<keyword evidence="3 6" id="KW-0378">Hydrolase</keyword>
<evidence type="ECO:0000256" key="1">
    <source>
        <dbReference type="ARBA" id="ARBA00022694"/>
    </source>
</evidence>
<dbReference type="CDD" id="cd01285">
    <property type="entry name" value="nucleoside_deaminase"/>
    <property type="match status" value="1"/>
</dbReference>
<dbReference type="InterPro" id="IPR016193">
    <property type="entry name" value="Cytidine_deaminase-like"/>
</dbReference>
<dbReference type="HAMAP" id="MF_00972">
    <property type="entry name" value="tRNA_aden_deaminase"/>
    <property type="match status" value="1"/>
</dbReference>
<feature type="binding site" evidence="6">
    <location>
        <position position="51"/>
    </location>
    <ligand>
        <name>Zn(2+)</name>
        <dbReference type="ChEBI" id="CHEBI:29105"/>
        <note>catalytic</note>
    </ligand>
</feature>
<keyword evidence="2 6" id="KW-0479">Metal-binding</keyword>
<organism evidence="8 9">
    <name type="scientific">Candidatus Saganbacteria bacterium</name>
    <dbReference type="NCBI Taxonomy" id="2575572"/>
    <lineage>
        <taxon>Bacteria</taxon>
        <taxon>Bacillati</taxon>
        <taxon>Saganbacteria</taxon>
    </lineage>
</organism>
<dbReference type="AlphaFoldDB" id="A0A833L0X3"/>
<comment type="caution">
    <text evidence="8">The sequence shown here is derived from an EMBL/GenBank/DDBJ whole genome shotgun (WGS) entry which is preliminary data.</text>
</comment>
<dbReference type="PANTHER" id="PTHR11079">
    <property type="entry name" value="CYTOSINE DEAMINASE FAMILY MEMBER"/>
    <property type="match status" value="1"/>
</dbReference>
<evidence type="ECO:0000256" key="4">
    <source>
        <dbReference type="ARBA" id="ARBA00022833"/>
    </source>
</evidence>
<dbReference type="InterPro" id="IPR058535">
    <property type="entry name" value="MafB19-deam"/>
</dbReference>
<protein>
    <recommendedName>
        <fullName evidence="6">tRNA-specific adenosine deaminase</fullName>
        <ecNumber evidence="6">3.5.4.33</ecNumber>
    </recommendedName>
</protein>
<evidence type="ECO:0000256" key="6">
    <source>
        <dbReference type="HAMAP-Rule" id="MF_00972"/>
    </source>
</evidence>
<dbReference type="PANTHER" id="PTHR11079:SF202">
    <property type="entry name" value="TRNA-SPECIFIC ADENOSINE DEAMINASE"/>
    <property type="match status" value="1"/>
</dbReference>
<sequence length="168" mass="18346">MHDTFMRAALNEAEKAFIKNEVPVGCVAVKNGKIIARAHNLRETLADPLAHAEIICMKKAAKKLGGWHLHKVALYTTLEPCLMCAGAIIHARIKEVYFGAKDQKSGSSKILIKNKVKTKKGILQKECGEIIKTFFKNLRRGARAAYSARLESVSASNGTVGSNPTLSE</sequence>
<gene>
    <name evidence="6" type="primary">tadA</name>
    <name evidence="8" type="ORF">FD145_864</name>
</gene>